<keyword evidence="3" id="KW-0804">Transcription</keyword>
<dbReference type="InterPro" id="IPR000843">
    <property type="entry name" value="HTH_LacI"/>
</dbReference>
<dbReference type="PROSITE" id="PS50932">
    <property type="entry name" value="HTH_LACI_2"/>
    <property type="match status" value="1"/>
</dbReference>
<keyword evidence="2 5" id="KW-0238">DNA-binding</keyword>
<dbReference type="EMBL" id="JACJVP010000044">
    <property type="protein sequence ID" value="MBB6674232.1"/>
    <property type="molecule type" value="Genomic_DNA"/>
</dbReference>
<dbReference type="Proteomes" id="UP000547209">
    <property type="component" value="Unassembled WGS sequence"/>
</dbReference>
<dbReference type="PANTHER" id="PTHR30146">
    <property type="entry name" value="LACI-RELATED TRANSCRIPTIONAL REPRESSOR"/>
    <property type="match status" value="1"/>
</dbReference>
<organism evidence="5 6">
    <name type="scientific">Cohnella nanjingensis</name>
    <dbReference type="NCBI Taxonomy" id="1387779"/>
    <lineage>
        <taxon>Bacteria</taxon>
        <taxon>Bacillati</taxon>
        <taxon>Bacillota</taxon>
        <taxon>Bacilli</taxon>
        <taxon>Bacillales</taxon>
        <taxon>Paenibacillaceae</taxon>
        <taxon>Cohnella</taxon>
    </lineage>
</organism>
<evidence type="ECO:0000259" key="4">
    <source>
        <dbReference type="PROSITE" id="PS50932"/>
    </source>
</evidence>
<dbReference type="InterPro" id="IPR046335">
    <property type="entry name" value="LacI/GalR-like_sensor"/>
</dbReference>
<dbReference type="PANTHER" id="PTHR30146:SF109">
    <property type="entry name" value="HTH-TYPE TRANSCRIPTIONAL REGULATOR GALS"/>
    <property type="match status" value="1"/>
</dbReference>
<keyword evidence="1" id="KW-0805">Transcription regulation</keyword>
<accession>A0A7X0RV20</accession>
<reference evidence="5 6" key="1">
    <citation type="submission" date="2020-08" db="EMBL/GenBank/DDBJ databases">
        <title>Cohnella phylogeny.</title>
        <authorList>
            <person name="Dunlap C."/>
        </authorList>
    </citation>
    <scope>NUCLEOTIDE SEQUENCE [LARGE SCALE GENOMIC DNA]</scope>
    <source>
        <strain evidence="5 6">DSM 28246</strain>
    </source>
</reference>
<comment type="caution">
    <text evidence="5">The sequence shown here is derived from an EMBL/GenBank/DDBJ whole genome shotgun (WGS) entry which is preliminary data.</text>
</comment>
<dbReference type="Gene3D" id="3.40.50.2300">
    <property type="match status" value="2"/>
</dbReference>
<dbReference type="Gene3D" id="1.10.260.40">
    <property type="entry name" value="lambda repressor-like DNA-binding domains"/>
    <property type="match status" value="1"/>
</dbReference>
<sequence>MIGLKEIAQLAEVSISTVSNVLNGRKNVGRETREKVLRLCAEHGYSLGAADKKEKPAASRTIVFIFSDFDRDFYLKIIQGLSDCLTENGYDLVICTNKSSTNFLRASFASGAIILDGSMSDEVVVSAASAEMPVVMMDRIIENKRLNASSVVVDNYPVMCDMVQALIDKGYRKLGFIGGLGYTMDNKERFAAFADTLARNDIAFDQKHYYHGNYRENSGYQAAKLMLLSNDLPEILVCANDNMAIGAIRAFEESRLRVPADIAVTGFDDSDTAAVAGLTTISIPRYETGYLAAKKLLEMIQGTAVKEPFKIGAEIKWRKSVK</sequence>
<evidence type="ECO:0000313" key="6">
    <source>
        <dbReference type="Proteomes" id="UP000547209"/>
    </source>
</evidence>
<dbReference type="SUPFAM" id="SSF47413">
    <property type="entry name" value="lambda repressor-like DNA-binding domains"/>
    <property type="match status" value="1"/>
</dbReference>
<dbReference type="SMART" id="SM00354">
    <property type="entry name" value="HTH_LACI"/>
    <property type="match status" value="1"/>
</dbReference>
<gene>
    <name evidence="5" type="ORF">H7C19_26465</name>
</gene>
<dbReference type="Pfam" id="PF00356">
    <property type="entry name" value="LacI"/>
    <property type="match status" value="1"/>
</dbReference>
<dbReference type="InterPro" id="IPR028082">
    <property type="entry name" value="Peripla_BP_I"/>
</dbReference>
<evidence type="ECO:0000256" key="1">
    <source>
        <dbReference type="ARBA" id="ARBA00023015"/>
    </source>
</evidence>
<evidence type="ECO:0000256" key="2">
    <source>
        <dbReference type="ARBA" id="ARBA00023125"/>
    </source>
</evidence>
<dbReference type="CDD" id="cd01392">
    <property type="entry name" value="HTH_LacI"/>
    <property type="match status" value="1"/>
</dbReference>
<name>A0A7X0RV20_9BACL</name>
<protein>
    <submittedName>
        <fullName evidence="5">LacI family DNA-binding transcriptional regulator</fullName>
    </submittedName>
</protein>
<dbReference type="SUPFAM" id="SSF53822">
    <property type="entry name" value="Periplasmic binding protein-like I"/>
    <property type="match status" value="1"/>
</dbReference>
<dbReference type="InterPro" id="IPR010982">
    <property type="entry name" value="Lambda_DNA-bd_dom_sf"/>
</dbReference>
<dbReference type="AlphaFoldDB" id="A0A7X0RV20"/>
<dbReference type="GO" id="GO:0003700">
    <property type="term" value="F:DNA-binding transcription factor activity"/>
    <property type="evidence" value="ECO:0007669"/>
    <property type="project" value="TreeGrafter"/>
</dbReference>
<dbReference type="PROSITE" id="PS00356">
    <property type="entry name" value="HTH_LACI_1"/>
    <property type="match status" value="1"/>
</dbReference>
<evidence type="ECO:0000256" key="3">
    <source>
        <dbReference type="ARBA" id="ARBA00023163"/>
    </source>
</evidence>
<evidence type="ECO:0000313" key="5">
    <source>
        <dbReference type="EMBL" id="MBB6674232.1"/>
    </source>
</evidence>
<proteinExistence type="predicted"/>
<keyword evidence="6" id="KW-1185">Reference proteome</keyword>
<feature type="domain" description="HTH lacI-type" evidence="4">
    <location>
        <begin position="2"/>
        <end position="45"/>
    </location>
</feature>
<dbReference type="Pfam" id="PF13377">
    <property type="entry name" value="Peripla_BP_3"/>
    <property type="match status" value="1"/>
</dbReference>
<dbReference type="CDD" id="cd06267">
    <property type="entry name" value="PBP1_LacI_sugar_binding-like"/>
    <property type="match status" value="1"/>
</dbReference>
<dbReference type="GO" id="GO:0000976">
    <property type="term" value="F:transcription cis-regulatory region binding"/>
    <property type="evidence" value="ECO:0007669"/>
    <property type="project" value="TreeGrafter"/>
</dbReference>
<dbReference type="RefSeq" id="WP_185672082.1">
    <property type="nucleotide sequence ID" value="NZ_JACJVP010000044.1"/>
</dbReference>